<keyword evidence="4" id="KW-0997">Cell inner membrane</keyword>
<dbReference type="PANTHER" id="PTHR23522:SF10">
    <property type="entry name" value="3-PHENYLPROPIONIC ACID TRANSPORTER-RELATED"/>
    <property type="match status" value="1"/>
</dbReference>
<feature type="transmembrane region" description="Helical" evidence="8">
    <location>
        <begin position="68"/>
        <end position="85"/>
    </location>
</feature>
<dbReference type="NCBIfam" id="NF037955">
    <property type="entry name" value="mfs"/>
    <property type="match status" value="1"/>
</dbReference>
<comment type="subcellular location">
    <subcellularLocation>
        <location evidence="1">Cell inner membrane</location>
        <topology evidence="1">Multi-pass membrane protein</topology>
    </subcellularLocation>
</comment>
<keyword evidence="7 8" id="KW-0472">Membrane</keyword>
<protein>
    <submittedName>
        <fullName evidence="10">PPP family 3-phenylpropionic acid transporter</fullName>
    </submittedName>
</protein>
<proteinExistence type="predicted"/>
<evidence type="ECO:0000256" key="1">
    <source>
        <dbReference type="ARBA" id="ARBA00004429"/>
    </source>
</evidence>
<comment type="caution">
    <text evidence="10">The sequence shown here is derived from an EMBL/GenBank/DDBJ whole genome shotgun (WGS) entry which is preliminary data.</text>
</comment>
<dbReference type="RefSeq" id="WP_253446474.1">
    <property type="nucleotide sequence ID" value="NZ_JALJYF010000001.1"/>
</dbReference>
<keyword evidence="11" id="KW-1185">Reference proteome</keyword>
<evidence type="ECO:0000256" key="7">
    <source>
        <dbReference type="ARBA" id="ARBA00023136"/>
    </source>
</evidence>
<evidence type="ECO:0000256" key="6">
    <source>
        <dbReference type="ARBA" id="ARBA00022989"/>
    </source>
</evidence>
<dbReference type="PIRSF" id="PIRSF004925">
    <property type="entry name" value="HcaT"/>
    <property type="match status" value="1"/>
</dbReference>
<feature type="transmembrane region" description="Helical" evidence="8">
    <location>
        <begin position="129"/>
        <end position="148"/>
    </location>
</feature>
<dbReference type="Proteomes" id="UP001523550">
    <property type="component" value="Unassembled WGS sequence"/>
</dbReference>
<feature type="transmembrane region" description="Helical" evidence="8">
    <location>
        <begin position="196"/>
        <end position="216"/>
    </location>
</feature>
<feature type="transmembrane region" description="Helical" evidence="8">
    <location>
        <begin position="154"/>
        <end position="175"/>
    </location>
</feature>
<feature type="transmembrane region" description="Helical" evidence="8">
    <location>
        <begin position="352"/>
        <end position="373"/>
    </location>
</feature>
<evidence type="ECO:0000256" key="3">
    <source>
        <dbReference type="ARBA" id="ARBA00022475"/>
    </source>
</evidence>
<evidence type="ECO:0000313" key="11">
    <source>
        <dbReference type="Proteomes" id="UP001523550"/>
    </source>
</evidence>
<organism evidence="10 11">
    <name type="scientific">Natronospira proteinivora</name>
    <dbReference type="NCBI Taxonomy" id="1807133"/>
    <lineage>
        <taxon>Bacteria</taxon>
        <taxon>Pseudomonadati</taxon>
        <taxon>Pseudomonadota</taxon>
        <taxon>Gammaproteobacteria</taxon>
        <taxon>Natronospirales</taxon>
        <taxon>Natronospiraceae</taxon>
        <taxon>Natronospira</taxon>
    </lineage>
</organism>
<keyword evidence="2" id="KW-0813">Transport</keyword>
<dbReference type="Pfam" id="PF12832">
    <property type="entry name" value="MFS_1_like"/>
    <property type="match status" value="1"/>
</dbReference>
<feature type="transmembrane region" description="Helical" evidence="8">
    <location>
        <begin position="294"/>
        <end position="314"/>
    </location>
</feature>
<keyword evidence="5 8" id="KW-0812">Transmembrane</keyword>
<evidence type="ECO:0000259" key="9">
    <source>
        <dbReference type="Pfam" id="PF12832"/>
    </source>
</evidence>
<evidence type="ECO:0000256" key="4">
    <source>
        <dbReference type="ARBA" id="ARBA00022519"/>
    </source>
</evidence>
<feature type="transmembrane region" description="Helical" evidence="8">
    <location>
        <begin position="326"/>
        <end position="346"/>
    </location>
</feature>
<gene>
    <name evidence="10" type="ORF">J2T60_001072</name>
</gene>
<dbReference type="PANTHER" id="PTHR23522">
    <property type="entry name" value="BLL5896 PROTEIN"/>
    <property type="match status" value="1"/>
</dbReference>
<dbReference type="Gene3D" id="1.20.1250.20">
    <property type="entry name" value="MFS general substrate transporter like domains"/>
    <property type="match status" value="2"/>
</dbReference>
<reference evidence="10 11" key="1">
    <citation type="submission" date="2022-03" db="EMBL/GenBank/DDBJ databases">
        <title>Genomic Encyclopedia of Type Strains, Phase III (KMG-III): the genomes of soil and plant-associated and newly described type strains.</title>
        <authorList>
            <person name="Whitman W."/>
        </authorList>
    </citation>
    <scope>NUCLEOTIDE SEQUENCE [LARGE SCALE GENOMIC DNA]</scope>
    <source>
        <strain evidence="10 11">BSker1</strain>
    </source>
</reference>
<accession>A0ABT1G7T0</accession>
<feature type="transmembrane region" description="Helical" evidence="8">
    <location>
        <begin position="7"/>
        <end position="25"/>
    </location>
</feature>
<dbReference type="SUPFAM" id="SSF103473">
    <property type="entry name" value="MFS general substrate transporter"/>
    <property type="match status" value="1"/>
</dbReference>
<name>A0ABT1G7T0_9GAMM</name>
<dbReference type="EMBL" id="JALJYF010000001">
    <property type="protein sequence ID" value="MCP1727107.1"/>
    <property type="molecule type" value="Genomic_DNA"/>
</dbReference>
<sequence length="396" mass="43034">MVSARLASFYLFYFAVLGAMVPYWGPYLRSIGFSAAQIGELMAILLGTKLVAPYLWGWIADRSGRRMRIIRLAGFLAAALFAGFLLGDSYLWMAAVMMSFSFFWNAALPQFEAVTLNHLGKRVDRYGRIRLWGSVGFIASVVTIGPVLDARGEAILPWIVWGLLLLLWFSTLTVPDRGDRRQVSARGSITGILRRPEVVSLFIACFLAKASHGPYYGFFTIHLQDVGYSGGVIGALWALGVVAEIGVFLLMPRLLPWAGPRLLMLIALGLTAIRWLLIAGFVDKIGVLVGAQLLHMASFGLYHAVAVHFIHRFFAGPYQGRGQALYSSLSFGAGGALGSLAGGYLWDGLGAAQVFALAGAAAAVAFVVAWFGLPRRDPVQTQVPAEQPRELTSNQE</sequence>
<evidence type="ECO:0000256" key="8">
    <source>
        <dbReference type="SAM" id="Phobius"/>
    </source>
</evidence>
<feature type="transmembrane region" description="Helical" evidence="8">
    <location>
        <begin position="228"/>
        <end position="250"/>
    </location>
</feature>
<dbReference type="InterPro" id="IPR036259">
    <property type="entry name" value="MFS_trans_sf"/>
</dbReference>
<evidence type="ECO:0000313" key="10">
    <source>
        <dbReference type="EMBL" id="MCP1727107.1"/>
    </source>
</evidence>
<feature type="transmembrane region" description="Helical" evidence="8">
    <location>
        <begin position="91"/>
        <end position="108"/>
    </location>
</feature>
<feature type="transmembrane region" description="Helical" evidence="8">
    <location>
        <begin position="262"/>
        <end position="282"/>
    </location>
</feature>
<keyword evidence="3" id="KW-1003">Cell membrane</keyword>
<evidence type="ECO:0000256" key="5">
    <source>
        <dbReference type="ARBA" id="ARBA00022692"/>
    </source>
</evidence>
<dbReference type="InterPro" id="IPR026032">
    <property type="entry name" value="HcaT-like"/>
</dbReference>
<dbReference type="InterPro" id="IPR024989">
    <property type="entry name" value="MFS_assoc_dom"/>
</dbReference>
<evidence type="ECO:0000256" key="2">
    <source>
        <dbReference type="ARBA" id="ARBA00022448"/>
    </source>
</evidence>
<keyword evidence="6 8" id="KW-1133">Transmembrane helix</keyword>
<feature type="transmembrane region" description="Helical" evidence="8">
    <location>
        <begin position="31"/>
        <end position="56"/>
    </location>
</feature>
<feature type="domain" description="Major facilitator superfamily associated" evidence="9">
    <location>
        <begin position="5"/>
        <end position="356"/>
    </location>
</feature>